<dbReference type="PATRIC" id="fig|1675527.3.peg.4319"/>
<accession>A0A0J9EBT8</accession>
<feature type="transmembrane region" description="Helical" evidence="1">
    <location>
        <begin position="39"/>
        <end position="61"/>
    </location>
</feature>
<keyword evidence="1" id="KW-1133">Transmembrane helix</keyword>
<dbReference type="AlphaFoldDB" id="A0A0J9EBT8"/>
<gene>
    <name evidence="2" type="ORF">AIOL_004120</name>
</gene>
<dbReference type="EMBL" id="LFTY01000002">
    <property type="protein sequence ID" value="KMW59139.1"/>
    <property type="molecule type" value="Genomic_DNA"/>
</dbReference>
<keyword evidence="1" id="KW-0472">Membrane</keyword>
<keyword evidence="3" id="KW-1185">Reference proteome</keyword>
<protein>
    <recommendedName>
        <fullName evidence="4">DUF3329 domain-containing protein</fullName>
    </recommendedName>
</protein>
<evidence type="ECO:0000313" key="3">
    <source>
        <dbReference type="Proteomes" id="UP000037178"/>
    </source>
</evidence>
<evidence type="ECO:0000256" key="1">
    <source>
        <dbReference type="SAM" id="Phobius"/>
    </source>
</evidence>
<proteinExistence type="predicted"/>
<organism evidence="2 3">
    <name type="scientific">Candidatus Rhodobacter oscarellae</name>
    <dbReference type="NCBI Taxonomy" id="1675527"/>
    <lineage>
        <taxon>Bacteria</taxon>
        <taxon>Pseudomonadati</taxon>
        <taxon>Pseudomonadota</taxon>
        <taxon>Alphaproteobacteria</taxon>
        <taxon>Rhodobacterales</taxon>
        <taxon>Rhodobacter group</taxon>
        <taxon>Rhodobacter</taxon>
    </lineage>
</organism>
<keyword evidence="1" id="KW-0812">Transmembrane</keyword>
<dbReference type="STRING" id="1675527.AIOL_004120"/>
<evidence type="ECO:0000313" key="2">
    <source>
        <dbReference type="EMBL" id="KMW59139.1"/>
    </source>
</evidence>
<sequence>MSWRDQFDVRHAMFRPLWRRALIVGLAAAWTSYEIVNGNWVWAGVFTAATAFLAYEWFVVFDPKNYEDEE</sequence>
<comment type="caution">
    <text evidence="2">The sequence shown here is derived from an EMBL/GenBank/DDBJ whole genome shotgun (WGS) entry which is preliminary data.</text>
</comment>
<name>A0A0J9EBT8_9RHOB</name>
<reference evidence="2 3" key="1">
    <citation type="submission" date="2015-06" db="EMBL/GenBank/DDBJ databases">
        <title>Draft genome sequence of an Alphaproteobacteria species associated to the Mediterranean sponge Oscarella lobularis.</title>
        <authorList>
            <person name="Jourda C."/>
            <person name="Santini S."/>
            <person name="Claverie J.-M."/>
        </authorList>
    </citation>
    <scope>NUCLEOTIDE SEQUENCE [LARGE SCALE GENOMIC DNA]</scope>
    <source>
        <strain evidence="2">IGS</strain>
    </source>
</reference>
<dbReference type="Proteomes" id="UP000037178">
    <property type="component" value="Unassembled WGS sequence"/>
</dbReference>
<dbReference type="OrthoDB" id="7362327at2"/>
<dbReference type="RefSeq" id="WP_049644663.1">
    <property type="nucleotide sequence ID" value="NZ_LFTY01000002.1"/>
</dbReference>
<evidence type="ECO:0008006" key="4">
    <source>
        <dbReference type="Google" id="ProtNLM"/>
    </source>
</evidence>